<evidence type="ECO:0000313" key="11">
    <source>
        <dbReference type="Proteomes" id="UP000594459"/>
    </source>
</evidence>
<feature type="region of interest" description="Disordered" evidence="6">
    <location>
        <begin position="732"/>
        <end position="753"/>
    </location>
</feature>
<dbReference type="PANTHER" id="PTHR30619:SF1">
    <property type="entry name" value="RECOMBINATION PROTEIN 2"/>
    <property type="match status" value="1"/>
</dbReference>
<evidence type="ECO:0000256" key="4">
    <source>
        <dbReference type="ARBA" id="ARBA00022989"/>
    </source>
</evidence>
<feature type="transmembrane region" description="Helical" evidence="7">
    <location>
        <begin position="437"/>
        <end position="459"/>
    </location>
</feature>
<dbReference type="AlphaFoldDB" id="A0A7S8IVX4"/>
<dbReference type="NCBIfam" id="TIGR00360">
    <property type="entry name" value="ComEC_N-term"/>
    <property type="match status" value="1"/>
</dbReference>
<feature type="transmembrane region" description="Helical" evidence="7">
    <location>
        <begin position="500"/>
        <end position="519"/>
    </location>
</feature>
<feature type="transmembrane region" description="Helical" evidence="7">
    <location>
        <begin position="51"/>
        <end position="68"/>
    </location>
</feature>
<name>A0A7S8IVX4_9SPHN</name>
<dbReference type="InterPro" id="IPR004477">
    <property type="entry name" value="ComEC_N"/>
</dbReference>
<feature type="transmembrane region" description="Helical" evidence="7">
    <location>
        <begin position="352"/>
        <end position="369"/>
    </location>
</feature>
<feature type="transmembrane region" description="Helical" evidence="7">
    <location>
        <begin position="293"/>
        <end position="316"/>
    </location>
</feature>
<comment type="subcellular location">
    <subcellularLocation>
        <location evidence="1">Cell membrane</location>
        <topology evidence="1">Multi-pass membrane protein</topology>
    </subcellularLocation>
</comment>
<dbReference type="InterPro" id="IPR052159">
    <property type="entry name" value="Competence_DNA_uptake"/>
</dbReference>
<keyword evidence="11" id="KW-1185">Reference proteome</keyword>
<dbReference type="InterPro" id="IPR025405">
    <property type="entry name" value="DUF4131"/>
</dbReference>
<organism evidence="10 11">
    <name type="scientific">Qipengyuania soli</name>
    <dbReference type="NCBI Taxonomy" id="2782568"/>
    <lineage>
        <taxon>Bacteria</taxon>
        <taxon>Pseudomonadati</taxon>
        <taxon>Pseudomonadota</taxon>
        <taxon>Alphaproteobacteria</taxon>
        <taxon>Sphingomonadales</taxon>
        <taxon>Erythrobacteraceae</taxon>
        <taxon>Qipengyuania</taxon>
    </lineage>
</organism>
<reference evidence="10 11" key="1">
    <citation type="submission" date="2020-11" db="EMBL/GenBank/DDBJ databases">
        <title>The genome sequence of Erythrobacter sp. 6D36.</title>
        <authorList>
            <person name="Liu Y."/>
        </authorList>
    </citation>
    <scope>NUCLEOTIDE SEQUENCE [LARGE SCALE GENOMIC DNA]</scope>
    <source>
        <strain evidence="10 11">6D36</strain>
    </source>
</reference>
<dbReference type="PANTHER" id="PTHR30619">
    <property type="entry name" value="DNA INTERNALIZATION/COMPETENCE PROTEIN COMEC/REC2"/>
    <property type="match status" value="1"/>
</dbReference>
<feature type="transmembrane region" description="Helical" evidence="7">
    <location>
        <begin position="328"/>
        <end position="346"/>
    </location>
</feature>
<evidence type="ECO:0000256" key="1">
    <source>
        <dbReference type="ARBA" id="ARBA00004651"/>
    </source>
</evidence>
<evidence type="ECO:0000256" key="3">
    <source>
        <dbReference type="ARBA" id="ARBA00022692"/>
    </source>
</evidence>
<dbReference type="Pfam" id="PF03772">
    <property type="entry name" value="Competence"/>
    <property type="match status" value="1"/>
</dbReference>
<evidence type="ECO:0000256" key="5">
    <source>
        <dbReference type="ARBA" id="ARBA00023136"/>
    </source>
</evidence>
<accession>A0A7S8IVX4</accession>
<evidence type="ECO:0000256" key="6">
    <source>
        <dbReference type="SAM" id="MobiDB-lite"/>
    </source>
</evidence>
<keyword evidence="2" id="KW-1003">Cell membrane</keyword>
<gene>
    <name evidence="10" type="ORF">IRL76_05995</name>
</gene>
<feature type="transmembrane region" description="Helical" evidence="7">
    <location>
        <begin position="101"/>
        <end position="121"/>
    </location>
</feature>
<dbReference type="EMBL" id="CP064654">
    <property type="protein sequence ID" value="QPD00081.1"/>
    <property type="molecule type" value="Genomic_DNA"/>
</dbReference>
<dbReference type="GO" id="GO:0005886">
    <property type="term" value="C:plasma membrane"/>
    <property type="evidence" value="ECO:0007669"/>
    <property type="project" value="UniProtKB-SubCell"/>
</dbReference>
<dbReference type="Pfam" id="PF13567">
    <property type="entry name" value="DUF4131"/>
    <property type="match status" value="1"/>
</dbReference>
<feature type="domain" description="ComEC/Rec2-related protein" evidence="8">
    <location>
        <begin position="269"/>
        <end position="551"/>
    </location>
</feature>
<feature type="domain" description="DUF4131" evidence="9">
    <location>
        <begin position="74"/>
        <end position="230"/>
    </location>
</feature>
<dbReference type="KEGG" id="qso:IRL76_05995"/>
<feature type="transmembrane region" description="Helical" evidence="7">
    <location>
        <begin position="531"/>
        <end position="548"/>
    </location>
</feature>
<proteinExistence type="predicted"/>
<keyword evidence="3 7" id="KW-0812">Transmembrane</keyword>
<keyword evidence="5 7" id="KW-0472">Membrane</keyword>
<feature type="transmembrane region" description="Helical" evidence="7">
    <location>
        <begin position="74"/>
        <end position="92"/>
    </location>
</feature>
<dbReference type="Proteomes" id="UP000594459">
    <property type="component" value="Chromosome"/>
</dbReference>
<feature type="transmembrane region" description="Helical" evidence="7">
    <location>
        <begin position="465"/>
        <end position="488"/>
    </location>
</feature>
<feature type="transmembrane region" description="Helical" evidence="7">
    <location>
        <begin position="555"/>
        <end position="573"/>
    </location>
</feature>
<evidence type="ECO:0000256" key="7">
    <source>
        <dbReference type="SAM" id="Phobius"/>
    </source>
</evidence>
<evidence type="ECO:0000259" key="9">
    <source>
        <dbReference type="Pfam" id="PF13567"/>
    </source>
</evidence>
<evidence type="ECO:0000259" key="8">
    <source>
        <dbReference type="Pfam" id="PF03772"/>
    </source>
</evidence>
<sequence>MATRGTPLIPMGEADDHVRRVVPRPWRMRALLSRFAEGAEGLLASARFDRGPWITVGFAAGIGVWFGLASPYQWLAAMGMLALLSAAAIALWRSRDGRAHLLYATVAVAVAIVAGIAVVWLRSELIGAEPIPSPRFERIDARIIERDEQPAEGRVRLTVAASDPETGRALAYRINLPLERDSLAFREGARIRFAARLMPPAPPIVPGAYNFARRAWFDGLSATGAVAGDVQLVESPGEGSANLAGIQRGLSEFVRARLSGGAGSIAATLASGDRGAISEADEEAMRDAGLTHLLSISGLHVSAVIAAAYVLTLRLLALWPWLALRVRLPLVAAVVGAGMGIAYTLLTGAEVPTVRSCIGAVLVLIALALGREPLSMRMVAVAALAVLLLWPESLVGPSFQMSFAAVIAIVALHNCDPVKQFLTPRDEGLLRKWGRRLVMLFVTGMVIELALMPVVLFHFHRAGVYGAFANLLAIPLVTFVSMPLVALALMLDVVGAGAPVWWLAGKSIEALLAIAHFVADQPGAVRLSPPVPLTAMLLFVAGALWLALWHGNKRLWGLVPVMVGTLWMLVAPMPDVLVTRDGQDLGIVEAGETLIVLRESKGGYARDNLMEIAATRSEPNALADWNKARCSDDFCIVTIERSRRDWRLLIARSRNLIEERALAAACAQVDIVIAPRYLPRSCKPRWVRIDRRFLDREGGTALYLSGERIETVAQAEGGHGWWSPHERTWKKNGAPFPKEERAASNPAKTFAGH</sequence>
<keyword evidence="4 7" id="KW-1133">Transmembrane helix</keyword>
<evidence type="ECO:0000256" key="2">
    <source>
        <dbReference type="ARBA" id="ARBA00022475"/>
    </source>
</evidence>
<protein>
    <submittedName>
        <fullName evidence="10">ComEC/Rec2 family competence protein</fullName>
    </submittedName>
</protein>
<evidence type="ECO:0000313" key="10">
    <source>
        <dbReference type="EMBL" id="QPD00081.1"/>
    </source>
</evidence>